<accession>A0A811Z423</accession>
<dbReference type="GO" id="GO:0002181">
    <property type="term" value="P:cytoplasmic translation"/>
    <property type="evidence" value="ECO:0007669"/>
    <property type="project" value="TreeGrafter"/>
</dbReference>
<keyword evidence="2" id="KW-1185">Reference proteome</keyword>
<reference evidence="1" key="1">
    <citation type="submission" date="2020-12" db="EMBL/GenBank/DDBJ databases">
        <authorList>
            <consortium name="Molecular Ecology Group"/>
        </authorList>
    </citation>
    <scope>NUCLEOTIDE SEQUENCE</scope>
    <source>
        <strain evidence="1">TBG_1078</strain>
    </source>
</reference>
<dbReference type="PANTHER" id="PTHR12010:SF2">
    <property type="entry name" value="40S RIBOSOMAL PROTEIN S29"/>
    <property type="match status" value="1"/>
</dbReference>
<dbReference type="InterPro" id="IPR043140">
    <property type="entry name" value="Ribosomal_uS14_sf"/>
</dbReference>
<dbReference type="AlphaFoldDB" id="A0A811Z423"/>
<evidence type="ECO:0000313" key="1">
    <source>
        <dbReference type="EMBL" id="CAD7681539.1"/>
    </source>
</evidence>
<sequence>MDWSLCLVASTRARWGHQQLYWSHLRKSGKSSHACHVTLNWHSLIWKYSLIMCCHCFYQYVKNIG</sequence>
<dbReference type="GO" id="GO:0022627">
    <property type="term" value="C:cytosolic small ribosomal subunit"/>
    <property type="evidence" value="ECO:0007669"/>
    <property type="project" value="TreeGrafter"/>
</dbReference>
<gene>
    <name evidence="1" type="ORF">NYPRO_LOCUS14331</name>
</gene>
<dbReference type="PANTHER" id="PTHR12010">
    <property type="entry name" value="40S RIBOSOMAL PROTEIN S29"/>
    <property type="match status" value="1"/>
</dbReference>
<comment type="caution">
    <text evidence="1">The sequence shown here is derived from an EMBL/GenBank/DDBJ whole genome shotgun (WGS) entry which is preliminary data.</text>
</comment>
<proteinExistence type="predicted"/>
<dbReference type="GO" id="GO:0003735">
    <property type="term" value="F:structural constituent of ribosome"/>
    <property type="evidence" value="ECO:0007669"/>
    <property type="project" value="InterPro"/>
</dbReference>
<dbReference type="GO" id="GO:0008270">
    <property type="term" value="F:zinc ion binding"/>
    <property type="evidence" value="ECO:0007669"/>
    <property type="project" value="InterPro"/>
</dbReference>
<protein>
    <submittedName>
        <fullName evidence="1">(raccoon dog) hypothetical protein</fullName>
    </submittedName>
</protein>
<dbReference type="Proteomes" id="UP000645828">
    <property type="component" value="Unassembled WGS sequence"/>
</dbReference>
<evidence type="ECO:0000313" key="2">
    <source>
        <dbReference type="Proteomes" id="UP000645828"/>
    </source>
</evidence>
<dbReference type="Gene3D" id="4.10.830.10">
    <property type="entry name" value="30s Ribosomal Protein S14, Chain N"/>
    <property type="match status" value="1"/>
</dbReference>
<name>A0A811Z423_NYCPR</name>
<organism evidence="1 2">
    <name type="scientific">Nyctereutes procyonoides</name>
    <name type="common">Raccoon dog</name>
    <name type="synonym">Canis procyonoides</name>
    <dbReference type="NCBI Taxonomy" id="34880"/>
    <lineage>
        <taxon>Eukaryota</taxon>
        <taxon>Metazoa</taxon>
        <taxon>Chordata</taxon>
        <taxon>Craniata</taxon>
        <taxon>Vertebrata</taxon>
        <taxon>Euteleostomi</taxon>
        <taxon>Mammalia</taxon>
        <taxon>Eutheria</taxon>
        <taxon>Laurasiatheria</taxon>
        <taxon>Carnivora</taxon>
        <taxon>Caniformia</taxon>
        <taxon>Canidae</taxon>
        <taxon>Nyctereutes</taxon>
    </lineage>
</organism>
<dbReference type="InterPro" id="IPR039744">
    <property type="entry name" value="RIbosomal_uS14_euk_arc"/>
</dbReference>
<dbReference type="EMBL" id="CAJHUB010000753">
    <property type="protein sequence ID" value="CAD7681539.1"/>
    <property type="molecule type" value="Genomic_DNA"/>
</dbReference>